<dbReference type="eggNOG" id="KOG1716">
    <property type="taxonomic scope" value="Eukaryota"/>
</dbReference>
<evidence type="ECO:0000256" key="3">
    <source>
        <dbReference type="ARBA" id="ARBA00022912"/>
    </source>
</evidence>
<dbReference type="PROSITE" id="PS50054">
    <property type="entry name" value="TYR_PHOSPHATASE_DUAL"/>
    <property type="match status" value="1"/>
</dbReference>
<dbReference type="SUPFAM" id="SSF52799">
    <property type="entry name" value="(Phosphotyrosine protein) phosphatases II"/>
    <property type="match status" value="1"/>
</dbReference>
<accession>F2UAW1</accession>
<name>F2UAW1_SALR5</name>
<dbReference type="GeneID" id="16074388"/>
<dbReference type="GO" id="GO:0004722">
    <property type="term" value="F:protein serine/threonine phosphatase activity"/>
    <property type="evidence" value="ECO:0007669"/>
    <property type="project" value="UniProtKB-EC"/>
</dbReference>
<dbReference type="InterPro" id="IPR000340">
    <property type="entry name" value="Dual-sp_phosphatase_cat-dom"/>
</dbReference>
<evidence type="ECO:0000313" key="9">
    <source>
        <dbReference type="Proteomes" id="UP000007799"/>
    </source>
</evidence>
<organism evidence="9">
    <name type="scientific">Salpingoeca rosetta (strain ATCC 50818 / BSB-021)</name>
    <dbReference type="NCBI Taxonomy" id="946362"/>
    <lineage>
        <taxon>Eukaryota</taxon>
        <taxon>Choanoflagellata</taxon>
        <taxon>Craspedida</taxon>
        <taxon>Salpingoecidae</taxon>
        <taxon>Salpingoeca</taxon>
    </lineage>
</organism>
<dbReference type="GO" id="GO:0005829">
    <property type="term" value="C:cytosol"/>
    <property type="evidence" value="ECO:0007669"/>
    <property type="project" value="TreeGrafter"/>
</dbReference>
<evidence type="ECO:0000256" key="4">
    <source>
        <dbReference type="ARBA" id="ARBA00047761"/>
    </source>
</evidence>
<dbReference type="SMART" id="SM00195">
    <property type="entry name" value="DSPc"/>
    <property type="match status" value="1"/>
</dbReference>
<dbReference type="PRINTS" id="PR01908">
    <property type="entry name" value="ADSPHPHTASE"/>
</dbReference>
<reference evidence="8" key="1">
    <citation type="submission" date="2009-08" db="EMBL/GenBank/DDBJ databases">
        <title>Annotation of Salpingoeca rosetta.</title>
        <authorList>
            <consortium name="The Broad Institute Genome Sequencing Platform"/>
            <person name="Russ C."/>
            <person name="Cuomo C."/>
            <person name="Burger G."/>
            <person name="Gray M.W."/>
            <person name="Holland P.W.H."/>
            <person name="King N."/>
            <person name="Lang F.B.F."/>
            <person name="Roger A.J."/>
            <person name="Ruiz-Trillo I."/>
            <person name="Young S.K."/>
            <person name="Zeng Q."/>
            <person name="Gargeya S."/>
            <person name="Alvarado L."/>
            <person name="Berlin A."/>
            <person name="Chapman S.B."/>
            <person name="Chen Z."/>
            <person name="Freedman E."/>
            <person name="Gellesch M."/>
            <person name="Goldberg J."/>
            <person name="Griggs A."/>
            <person name="Gujja S."/>
            <person name="Heilman E."/>
            <person name="Heiman D."/>
            <person name="Howarth C."/>
            <person name="Mehta T."/>
            <person name="Neiman D."/>
            <person name="Pearson M."/>
            <person name="Roberts A."/>
            <person name="Saif S."/>
            <person name="Shea T."/>
            <person name="Shenoy N."/>
            <person name="Sisk P."/>
            <person name="Stolte C."/>
            <person name="Sykes S."/>
            <person name="White J."/>
            <person name="Yandava C."/>
            <person name="Haas B."/>
            <person name="Nusbaum C."/>
            <person name="Birren B."/>
        </authorList>
    </citation>
    <scope>NUCLEOTIDE SEQUENCE [LARGE SCALE GENOMIC DNA]</scope>
    <source>
        <strain evidence="8">ATCC 50818</strain>
    </source>
</reference>
<dbReference type="InterPro" id="IPR000387">
    <property type="entry name" value="Tyr_Pase_dom"/>
</dbReference>
<dbReference type="RefSeq" id="XP_004993809.1">
    <property type="nucleotide sequence ID" value="XM_004993752.1"/>
</dbReference>
<comment type="similarity">
    <text evidence="1">Belongs to the protein-tyrosine phosphatase family. Non-receptor class dual specificity subfamily.</text>
</comment>
<evidence type="ECO:0000256" key="2">
    <source>
        <dbReference type="ARBA" id="ARBA00022801"/>
    </source>
</evidence>
<dbReference type="PANTHER" id="PTHR45948:SF2">
    <property type="entry name" value="DUAL SPECIFICITY PROTEIN PHOSPHATASE"/>
    <property type="match status" value="1"/>
</dbReference>
<dbReference type="AlphaFoldDB" id="F2UAW1"/>
<dbReference type="InterPro" id="IPR020422">
    <property type="entry name" value="TYR_PHOSPHATASE_DUAL_dom"/>
</dbReference>
<dbReference type="FunCoup" id="F2UAW1">
    <property type="interactions" value="367"/>
</dbReference>
<evidence type="ECO:0000256" key="1">
    <source>
        <dbReference type="ARBA" id="ARBA00008601"/>
    </source>
</evidence>
<evidence type="ECO:0000259" key="7">
    <source>
        <dbReference type="PROSITE" id="PS50056"/>
    </source>
</evidence>
<comment type="catalytic activity">
    <reaction evidence="5">
        <text>O-phospho-L-threonyl-[protein] + H2O = L-threonyl-[protein] + phosphate</text>
        <dbReference type="Rhea" id="RHEA:47004"/>
        <dbReference type="Rhea" id="RHEA-COMP:11060"/>
        <dbReference type="Rhea" id="RHEA-COMP:11605"/>
        <dbReference type="ChEBI" id="CHEBI:15377"/>
        <dbReference type="ChEBI" id="CHEBI:30013"/>
        <dbReference type="ChEBI" id="CHEBI:43474"/>
        <dbReference type="ChEBI" id="CHEBI:61977"/>
        <dbReference type="EC" id="3.1.3.16"/>
    </reaction>
</comment>
<dbReference type="EMBL" id="GL832966">
    <property type="protein sequence ID" value="EGD73527.1"/>
    <property type="molecule type" value="Genomic_DNA"/>
</dbReference>
<dbReference type="STRING" id="946362.F2UAW1"/>
<comment type="catalytic activity">
    <reaction evidence="4">
        <text>O-phospho-L-seryl-[protein] + H2O = L-seryl-[protein] + phosphate</text>
        <dbReference type="Rhea" id="RHEA:20629"/>
        <dbReference type="Rhea" id="RHEA-COMP:9863"/>
        <dbReference type="Rhea" id="RHEA-COMP:11604"/>
        <dbReference type="ChEBI" id="CHEBI:15377"/>
        <dbReference type="ChEBI" id="CHEBI:29999"/>
        <dbReference type="ChEBI" id="CHEBI:43474"/>
        <dbReference type="ChEBI" id="CHEBI:83421"/>
        <dbReference type="EC" id="3.1.3.16"/>
    </reaction>
</comment>
<dbReference type="Pfam" id="PF00782">
    <property type="entry name" value="DSPc"/>
    <property type="match status" value="1"/>
</dbReference>
<dbReference type="GO" id="GO:0004725">
    <property type="term" value="F:protein tyrosine phosphatase activity"/>
    <property type="evidence" value="ECO:0007669"/>
    <property type="project" value="TreeGrafter"/>
</dbReference>
<evidence type="ECO:0000259" key="6">
    <source>
        <dbReference type="PROSITE" id="PS50054"/>
    </source>
</evidence>
<dbReference type="InterPro" id="IPR029021">
    <property type="entry name" value="Prot-tyrosine_phosphatase-like"/>
</dbReference>
<evidence type="ECO:0000313" key="8">
    <source>
        <dbReference type="EMBL" id="EGD73527.1"/>
    </source>
</evidence>
<evidence type="ECO:0008006" key="10">
    <source>
        <dbReference type="Google" id="ProtNLM"/>
    </source>
</evidence>
<dbReference type="InParanoid" id="F2UAW1"/>
<dbReference type="Proteomes" id="UP000007799">
    <property type="component" value="Unassembled WGS sequence"/>
</dbReference>
<dbReference type="CDD" id="cd14498">
    <property type="entry name" value="DSP"/>
    <property type="match status" value="1"/>
</dbReference>
<evidence type="ECO:0000256" key="5">
    <source>
        <dbReference type="ARBA" id="ARBA00048336"/>
    </source>
</evidence>
<dbReference type="PROSITE" id="PS50056">
    <property type="entry name" value="TYR_PHOSPHATASE_2"/>
    <property type="match status" value="1"/>
</dbReference>
<dbReference type="OMA" id="QIINMAV"/>
<gene>
    <name evidence="8" type="ORF">PTSG_05231</name>
</gene>
<dbReference type="GO" id="GO:0007165">
    <property type="term" value="P:signal transduction"/>
    <property type="evidence" value="ECO:0007669"/>
    <property type="project" value="TreeGrafter"/>
</dbReference>
<keyword evidence="3" id="KW-0904">Protein phosphatase</keyword>
<proteinExistence type="inferred from homology"/>
<dbReference type="KEGG" id="sre:PTSG_05231"/>
<dbReference type="OrthoDB" id="10252009at2759"/>
<dbReference type="PANTHER" id="PTHR45948">
    <property type="entry name" value="DUAL SPECIFICITY PROTEIN PHOSPHATASE DDB_G0269404-RELATED"/>
    <property type="match status" value="1"/>
</dbReference>
<sequence>MDEDQPRDVLAGWCPKPPCKVNVSGIQTFFTALQAVRAKHGDVPEEHEQAFTRFRMAVTNDTTDEEVETARAALQHALERLDLPHISTDVQPTPDIARPSNLDDFSGFTEMQLVVPGLYIGSFHPASNKDVLEAQGITHVCCCVGVDPYFPDDFFYKVLPADDSPEQDMYQYFEDTYKFIHDAVSSDGRVLVHCGAGISRAATITLAYLLRSLRMPLNEAFSHLHHVRPVISPNTGFVRQLRRLEAELGLKDSPQ</sequence>
<feature type="domain" description="Tyrosine specific protein phosphatases" evidence="7">
    <location>
        <begin position="171"/>
        <end position="229"/>
    </location>
</feature>
<protein>
    <recommendedName>
        <fullName evidence="10">Dual specificity protein phosphatase</fullName>
    </recommendedName>
</protein>
<keyword evidence="2" id="KW-0378">Hydrolase</keyword>
<dbReference type="Gene3D" id="3.90.190.10">
    <property type="entry name" value="Protein tyrosine phosphatase superfamily"/>
    <property type="match status" value="1"/>
</dbReference>
<keyword evidence="9" id="KW-1185">Reference proteome</keyword>
<feature type="domain" description="Tyrosine-protein phosphatase" evidence="6">
    <location>
        <begin position="110"/>
        <end position="250"/>
    </location>
</feature>